<organism evidence="5 6">
    <name type="scientific">Raphanus sativus</name>
    <name type="common">Radish</name>
    <name type="synonym">Raphanus raphanistrum var. sativus</name>
    <dbReference type="NCBI Taxonomy" id="3726"/>
    <lineage>
        <taxon>Eukaryota</taxon>
        <taxon>Viridiplantae</taxon>
        <taxon>Streptophyta</taxon>
        <taxon>Embryophyta</taxon>
        <taxon>Tracheophyta</taxon>
        <taxon>Spermatophyta</taxon>
        <taxon>Magnoliopsida</taxon>
        <taxon>eudicotyledons</taxon>
        <taxon>Gunneridae</taxon>
        <taxon>Pentapetalae</taxon>
        <taxon>rosids</taxon>
        <taxon>malvids</taxon>
        <taxon>Brassicales</taxon>
        <taxon>Brassicaceae</taxon>
        <taxon>Brassiceae</taxon>
        <taxon>Raphanus</taxon>
    </lineage>
</organism>
<keyword evidence="2" id="KW-0677">Repeat</keyword>
<gene>
    <name evidence="6" type="primary">LOC108814582</name>
</gene>
<evidence type="ECO:0000259" key="4">
    <source>
        <dbReference type="PROSITE" id="PS50206"/>
    </source>
</evidence>
<accession>A0A6J0K425</accession>
<dbReference type="RefSeq" id="XP_018442685.1">
    <property type="nucleotide sequence ID" value="XM_018587183.2"/>
</dbReference>
<dbReference type="InterPro" id="IPR045078">
    <property type="entry name" value="TST/MPST-like"/>
</dbReference>
<reference evidence="6" key="2">
    <citation type="submission" date="2025-08" db="UniProtKB">
        <authorList>
            <consortium name="RefSeq"/>
        </authorList>
    </citation>
    <scope>IDENTIFICATION</scope>
    <source>
        <tissue evidence="6">Leaf</tissue>
    </source>
</reference>
<sequence length="283" mass="31737">MRHGTCQMSRGIPSKNIRLLISPVLSSLIWMEYQIDQQVCHICCRLRKLLLLVALLLELRTRTEWLFMMQRVSLVQLVCGGEMFRVFGHDKVWVLDGGLPRWRASGYDVESSASGDAILKASAASEAIEKIYQGHTVSPITFQTKFQPHLVWTLDQVKNNLEDQTYQHVDARSKARFDGTAPEPRKGIRSGHIPGSKCVPYPQLFDSASQTMLPAEDLKKRFEQEEISLDKPIMASCGTGVTACILAMGLHRVGKTDVPVYDGSWTEWATQPDLPMEGEDSSS</sequence>
<dbReference type="InterPro" id="IPR001763">
    <property type="entry name" value="Rhodanese-like_dom"/>
</dbReference>
<dbReference type="GO" id="GO:0004792">
    <property type="term" value="F:thiosulfate-cyanide sulfurtransferase activity"/>
    <property type="evidence" value="ECO:0007669"/>
    <property type="project" value="InterPro"/>
</dbReference>
<evidence type="ECO:0000256" key="1">
    <source>
        <dbReference type="ARBA" id="ARBA00022679"/>
    </source>
</evidence>
<dbReference type="Pfam" id="PF00581">
    <property type="entry name" value="Rhodanese"/>
    <property type="match status" value="1"/>
</dbReference>
<keyword evidence="5" id="KW-1185">Reference proteome</keyword>
<name>A0A6J0K425_RAPSA</name>
<evidence type="ECO:0000256" key="2">
    <source>
        <dbReference type="ARBA" id="ARBA00022737"/>
    </source>
</evidence>
<evidence type="ECO:0000313" key="5">
    <source>
        <dbReference type="Proteomes" id="UP000504610"/>
    </source>
</evidence>
<dbReference type="OrthoDB" id="270167at2759"/>
<dbReference type="InterPro" id="IPR036873">
    <property type="entry name" value="Rhodanese-like_dom_sf"/>
</dbReference>
<dbReference type="SUPFAM" id="SSF52821">
    <property type="entry name" value="Rhodanese/Cell cycle control phosphatase"/>
    <property type="match status" value="2"/>
</dbReference>
<dbReference type="Proteomes" id="UP000504610">
    <property type="component" value="Chromosome 7"/>
</dbReference>
<feature type="domain" description="Rhodanese" evidence="4">
    <location>
        <begin position="83"/>
        <end position="111"/>
    </location>
</feature>
<keyword evidence="1 3" id="KW-0808">Transferase</keyword>
<dbReference type="InterPro" id="IPR001307">
    <property type="entry name" value="Thiosulphate_STrfase_CS"/>
</dbReference>
<dbReference type="SMART" id="SM00450">
    <property type="entry name" value="RHOD"/>
    <property type="match status" value="1"/>
</dbReference>
<proteinExistence type="predicted"/>
<dbReference type="Gene3D" id="3.40.250.10">
    <property type="entry name" value="Rhodanese-like domain"/>
    <property type="match status" value="2"/>
</dbReference>
<dbReference type="AlphaFoldDB" id="A0A6J0K425"/>
<dbReference type="PROSITE" id="PS00683">
    <property type="entry name" value="RHODANESE_2"/>
    <property type="match status" value="1"/>
</dbReference>
<dbReference type="GO" id="GO:0005739">
    <property type="term" value="C:mitochondrion"/>
    <property type="evidence" value="ECO:0007669"/>
    <property type="project" value="TreeGrafter"/>
</dbReference>
<dbReference type="CDD" id="cd01449">
    <property type="entry name" value="TST_Repeat_2"/>
    <property type="match status" value="1"/>
</dbReference>
<dbReference type="PANTHER" id="PTHR11364:SF36">
    <property type="entry name" value="RHODANESE DOMAIN-CONTAINING PROTEIN"/>
    <property type="match status" value="1"/>
</dbReference>
<dbReference type="FunFam" id="3.40.250.10:FF:000001">
    <property type="entry name" value="Sulfurtransferase"/>
    <property type="match status" value="1"/>
</dbReference>
<evidence type="ECO:0000313" key="6">
    <source>
        <dbReference type="RefSeq" id="XP_018442685.1"/>
    </source>
</evidence>
<dbReference type="GeneID" id="108814582"/>
<dbReference type="PROSITE" id="PS50206">
    <property type="entry name" value="RHODANESE_3"/>
    <property type="match status" value="2"/>
</dbReference>
<dbReference type="PANTHER" id="PTHR11364">
    <property type="entry name" value="THIOSULFATE SULFERTANSFERASE"/>
    <property type="match status" value="1"/>
</dbReference>
<evidence type="ECO:0000256" key="3">
    <source>
        <dbReference type="RuleBase" id="RU000507"/>
    </source>
</evidence>
<reference evidence="5" key="1">
    <citation type="journal article" date="2019" name="Database">
        <title>The radish genome database (RadishGD): an integrated information resource for radish genomics.</title>
        <authorList>
            <person name="Yu H.J."/>
            <person name="Baek S."/>
            <person name="Lee Y.J."/>
            <person name="Cho A."/>
            <person name="Mun J.H."/>
        </authorList>
    </citation>
    <scope>NUCLEOTIDE SEQUENCE [LARGE SCALE GENOMIC DNA]</scope>
    <source>
        <strain evidence="5">cv. WK10039</strain>
    </source>
</reference>
<feature type="domain" description="Rhodanese" evidence="4">
    <location>
        <begin position="162"/>
        <end position="277"/>
    </location>
</feature>
<protein>
    <recommendedName>
        <fullName evidence="3">Sulfurtransferase</fullName>
    </recommendedName>
</protein>